<proteinExistence type="predicted"/>
<gene>
    <name evidence="3" type="ordered locus">MTR_1g099825</name>
</gene>
<dbReference type="PaxDb" id="3880-AES62446"/>
<organism evidence="3 5">
    <name type="scientific">Medicago truncatula</name>
    <name type="common">Barrel medic</name>
    <name type="synonym">Medicago tribuloides</name>
    <dbReference type="NCBI Taxonomy" id="3880"/>
    <lineage>
        <taxon>Eukaryota</taxon>
        <taxon>Viridiplantae</taxon>
        <taxon>Streptophyta</taxon>
        <taxon>Embryophyta</taxon>
        <taxon>Tracheophyta</taxon>
        <taxon>Spermatophyta</taxon>
        <taxon>Magnoliopsida</taxon>
        <taxon>eudicotyledons</taxon>
        <taxon>Gunneridae</taxon>
        <taxon>Pentapetalae</taxon>
        <taxon>rosids</taxon>
        <taxon>fabids</taxon>
        <taxon>Fabales</taxon>
        <taxon>Fabaceae</taxon>
        <taxon>Papilionoideae</taxon>
        <taxon>50 kb inversion clade</taxon>
        <taxon>NPAAA clade</taxon>
        <taxon>Hologalegina</taxon>
        <taxon>IRL clade</taxon>
        <taxon>Trifolieae</taxon>
        <taxon>Medicago</taxon>
    </lineage>
</organism>
<evidence type="ECO:0000313" key="3">
    <source>
        <dbReference type="EMBL" id="KEH43673.1"/>
    </source>
</evidence>
<evidence type="ECO:0000256" key="2">
    <source>
        <dbReference type="SAM" id="SignalP"/>
    </source>
</evidence>
<dbReference type="PANTHER" id="PTHR34802">
    <property type="entry name" value="CHORISMATE SYNTHASE"/>
    <property type="match status" value="1"/>
</dbReference>
<dbReference type="EnsemblPlants" id="KEH43673">
    <property type="protein sequence ID" value="KEH43673"/>
    <property type="gene ID" value="MTR_1g099825"/>
</dbReference>
<evidence type="ECO:0000256" key="1">
    <source>
        <dbReference type="SAM" id="MobiDB-lite"/>
    </source>
</evidence>
<keyword evidence="5" id="KW-1185">Reference proteome</keyword>
<dbReference type="Proteomes" id="UP000002051">
    <property type="component" value="Unassembled WGS sequence"/>
</dbReference>
<protein>
    <submittedName>
        <fullName evidence="3 4">Uncharacterized protein</fullName>
    </submittedName>
</protein>
<evidence type="ECO:0000313" key="4">
    <source>
        <dbReference type="EnsemblPlants" id="KEH43673"/>
    </source>
</evidence>
<feature type="chain" id="PRO_5014500989" evidence="2">
    <location>
        <begin position="41"/>
        <end position="517"/>
    </location>
</feature>
<reference evidence="3 5" key="1">
    <citation type="journal article" date="2011" name="Nature">
        <title>The Medicago genome provides insight into the evolution of rhizobial symbioses.</title>
        <authorList>
            <person name="Young N.D."/>
            <person name="Debelle F."/>
            <person name="Oldroyd G.E."/>
            <person name="Geurts R."/>
            <person name="Cannon S.B."/>
            <person name="Udvardi M.K."/>
            <person name="Benedito V.A."/>
            <person name="Mayer K.F."/>
            <person name="Gouzy J."/>
            <person name="Schoof H."/>
            <person name="Van de Peer Y."/>
            <person name="Proost S."/>
            <person name="Cook D.R."/>
            <person name="Meyers B.C."/>
            <person name="Spannagl M."/>
            <person name="Cheung F."/>
            <person name="De Mita S."/>
            <person name="Krishnakumar V."/>
            <person name="Gundlach H."/>
            <person name="Zhou S."/>
            <person name="Mudge J."/>
            <person name="Bharti A.K."/>
            <person name="Murray J.D."/>
            <person name="Naoumkina M.A."/>
            <person name="Rosen B."/>
            <person name="Silverstein K.A."/>
            <person name="Tang H."/>
            <person name="Rombauts S."/>
            <person name="Zhao P.X."/>
            <person name="Zhou P."/>
            <person name="Barbe V."/>
            <person name="Bardou P."/>
            <person name="Bechner M."/>
            <person name="Bellec A."/>
            <person name="Berger A."/>
            <person name="Berges H."/>
            <person name="Bidwell S."/>
            <person name="Bisseling T."/>
            <person name="Choisne N."/>
            <person name="Couloux A."/>
            <person name="Denny R."/>
            <person name="Deshpande S."/>
            <person name="Dai X."/>
            <person name="Doyle J.J."/>
            <person name="Dudez A.M."/>
            <person name="Farmer A.D."/>
            <person name="Fouteau S."/>
            <person name="Franken C."/>
            <person name="Gibelin C."/>
            <person name="Gish J."/>
            <person name="Goldstein S."/>
            <person name="Gonzalez A.J."/>
            <person name="Green P.J."/>
            <person name="Hallab A."/>
            <person name="Hartog M."/>
            <person name="Hua A."/>
            <person name="Humphray S.J."/>
            <person name="Jeong D.H."/>
            <person name="Jing Y."/>
            <person name="Jocker A."/>
            <person name="Kenton S.M."/>
            <person name="Kim D.J."/>
            <person name="Klee K."/>
            <person name="Lai H."/>
            <person name="Lang C."/>
            <person name="Lin S."/>
            <person name="Macmil S.L."/>
            <person name="Magdelenat G."/>
            <person name="Matthews L."/>
            <person name="McCorrison J."/>
            <person name="Monaghan E.L."/>
            <person name="Mun J.H."/>
            <person name="Najar F.Z."/>
            <person name="Nicholson C."/>
            <person name="Noirot C."/>
            <person name="O'Bleness M."/>
            <person name="Paule C.R."/>
            <person name="Poulain J."/>
            <person name="Prion F."/>
            <person name="Qin B."/>
            <person name="Qu C."/>
            <person name="Retzel E.F."/>
            <person name="Riddle C."/>
            <person name="Sallet E."/>
            <person name="Samain S."/>
            <person name="Samson N."/>
            <person name="Sanders I."/>
            <person name="Saurat O."/>
            <person name="Scarpelli C."/>
            <person name="Schiex T."/>
            <person name="Segurens B."/>
            <person name="Severin A.J."/>
            <person name="Sherrier D.J."/>
            <person name="Shi R."/>
            <person name="Sims S."/>
            <person name="Singer S.R."/>
            <person name="Sinharoy S."/>
            <person name="Sterck L."/>
            <person name="Viollet A."/>
            <person name="Wang B.B."/>
            <person name="Wang K."/>
            <person name="Wang M."/>
            <person name="Wang X."/>
            <person name="Warfsmann J."/>
            <person name="Weissenbach J."/>
            <person name="White D.D."/>
            <person name="White J.D."/>
            <person name="Wiley G.B."/>
            <person name="Wincker P."/>
            <person name="Xing Y."/>
            <person name="Yang L."/>
            <person name="Yao Z."/>
            <person name="Ying F."/>
            <person name="Zhai J."/>
            <person name="Zhou L."/>
            <person name="Zuber A."/>
            <person name="Denarie J."/>
            <person name="Dixon R.A."/>
            <person name="May G.D."/>
            <person name="Schwartz D.C."/>
            <person name="Rogers J."/>
            <person name="Quetier F."/>
            <person name="Town C.D."/>
            <person name="Roe B.A."/>
        </authorList>
    </citation>
    <scope>NUCLEOTIDE SEQUENCE [LARGE SCALE GENOMIC DNA]</scope>
    <source>
        <strain evidence="3">A17</strain>
        <strain evidence="4 5">cv. Jemalong A17</strain>
    </source>
</reference>
<sequence>MSRLSFPSLPPPPPRPPNAIIVALVLAILLFNENLKYSLTCVIEDFPEKMGQENRYAALSTYDVYFNDSSKRSRISYTRSFLLSLAKDCDRRATVKLLKEIQLAMACAFENSPGLLPSPYCDYDSVYQHQQQVKKDFVLKDLDKVNLLHMSTVNKDSVPKALDKVNLLRMSTVNKDSAPKALDKVNLLHKSSAPYLPPCRNRALSSSTGDSNGSPNGDISGSFECTTQKQAEPGKCGIVSPRTFAKRDNLWECYKQDRFAPIIPDDQIHQESELKSSNVRIEDCSTVIPGLCLPDEDSLIAYDGPFLNHEMEISLGIDSFMSAPESNLTEDDDLDSQSSTFDMIMNLVEFVLDDSDDDYDSNFECDDSLMDRIRAVLVQHGYDVSLMDRIMAELVQHEARLGQSKLSNPWLSSNQLNPGSDQQDDHNCFLRSSTDPAVFSQSKLSCPCRKIYEIFLSLGAGVQQGIMPPQLPSLHKVPYVRGVPDSHGDDDRNSKQAVVNSFKNMNLGASQFLEVLY</sequence>
<dbReference type="PANTHER" id="PTHR34802:SF1">
    <property type="entry name" value="CHORISMATE SYNTHASE"/>
    <property type="match status" value="1"/>
</dbReference>
<evidence type="ECO:0000313" key="5">
    <source>
        <dbReference type="Proteomes" id="UP000002051"/>
    </source>
</evidence>
<feature type="compositionally biased region" description="Polar residues" evidence="1">
    <location>
        <begin position="203"/>
        <end position="224"/>
    </location>
</feature>
<feature type="region of interest" description="Disordered" evidence="1">
    <location>
        <begin position="198"/>
        <end position="224"/>
    </location>
</feature>
<feature type="signal peptide" evidence="2">
    <location>
        <begin position="1"/>
        <end position="40"/>
    </location>
</feature>
<name>A0A072VQG0_MEDTR</name>
<dbReference type="AlphaFoldDB" id="A0A072VQG0"/>
<dbReference type="EMBL" id="CM001217">
    <property type="protein sequence ID" value="KEH43673.1"/>
    <property type="molecule type" value="Genomic_DNA"/>
</dbReference>
<accession>A0A072VQG0</accession>
<reference evidence="4" key="3">
    <citation type="submission" date="2015-04" db="UniProtKB">
        <authorList>
            <consortium name="EnsemblPlants"/>
        </authorList>
    </citation>
    <scope>IDENTIFICATION</scope>
    <source>
        <strain evidence="4">cv. Jemalong A17</strain>
    </source>
</reference>
<dbReference type="HOGENOM" id="CLU_527209_0_0_1"/>
<reference evidence="3 5" key="2">
    <citation type="journal article" date="2014" name="BMC Genomics">
        <title>An improved genome release (version Mt4.0) for the model legume Medicago truncatula.</title>
        <authorList>
            <person name="Tang H."/>
            <person name="Krishnakumar V."/>
            <person name="Bidwell S."/>
            <person name="Rosen B."/>
            <person name="Chan A."/>
            <person name="Zhou S."/>
            <person name="Gentzbittel L."/>
            <person name="Childs K.L."/>
            <person name="Yandell M."/>
            <person name="Gundlach H."/>
            <person name="Mayer K.F."/>
            <person name="Schwartz D.C."/>
            <person name="Town C.D."/>
        </authorList>
    </citation>
    <scope>GENOME REANNOTATION</scope>
    <source>
        <strain evidence="3">A17</strain>
        <strain evidence="4 5">cv. Jemalong A17</strain>
    </source>
</reference>
<keyword evidence="2" id="KW-0732">Signal</keyword>